<evidence type="ECO:0000313" key="4">
    <source>
        <dbReference type="Proteomes" id="UP000236291"/>
    </source>
</evidence>
<sequence length="504" mass="55658">NPKSSEKLGKDVLNSSTVVDCTVGAPTKANSDCVNESLKEIVPETHVVSSVDTPLALETGVVPNVDTSMAEYSFYDCCTEKEPSVGKIVGDDPNVFIVNDIVSGDMSRTPEAGIARRTRRKDGKNVATVSTPVQISKSGKVTRSAGKKPMYGPPRTKSKNVAVTEQKKKSLKRKAPPTNDCEFELETDVAASSGTSRKSVGRKKILLSVPPAPLDNVFFHLKNGSDRWKFVFHRRLALEQNFKGDILKCQDVVDGIKHAGLVKTASDLGNCYDRLVKEFLINIAENCDDLENPEYKQVYVCGKCLHFSPTLIKQYLEKCIEEVAELEVTDDEICKTITVNMLKHWPRNSKLFATQFSPKYAILNKIAATSWVPTTHSSDVSKNLNLSLLWEQKQEKLIAFPTLLCSIILEQHPDILRSFDIPCKRQEKLIVDQKLLSRTTAAKNVGPSVSKKAGTLTRKQMIADLTESSRALEAMKLKVDRVIELDGQEVDAGSGSDGDTEKIE</sequence>
<gene>
    <name evidence="3" type="ORF">L195_g028567</name>
</gene>
<dbReference type="Proteomes" id="UP000236291">
    <property type="component" value="Unassembled WGS sequence"/>
</dbReference>
<dbReference type="EMBL" id="ASHM01024965">
    <property type="protein sequence ID" value="PNX72674.1"/>
    <property type="molecule type" value="Genomic_DNA"/>
</dbReference>
<feature type="non-terminal residue" evidence="3">
    <location>
        <position position="1"/>
    </location>
</feature>
<accession>A0A2K3L2B1</accession>
<reference evidence="3 4" key="2">
    <citation type="journal article" date="2017" name="Front. Plant Sci.">
        <title>Gene Classification and Mining of Molecular Markers Useful in Red Clover (Trifolium pratense) Breeding.</title>
        <authorList>
            <person name="Istvanek J."/>
            <person name="Dluhosova J."/>
            <person name="Dluhos P."/>
            <person name="Patkova L."/>
            <person name="Nedelnik J."/>
            <person name="Repkova J."/>
        </authorList>
    </citation>
    <scope>NUCLEOTIDE SEQUENCE [LARGE SCALE GENOMIC DNA]</scope>
    <source>
        <strain evidence="4">cv. Tatra</strain>
        <tissue evidence="3">Young leaves</tissue>
    </source>
</reference>
<feature type="region of interest" description="Disordered" evidence="1">
    <location>
        <begin position="132"/>
        <end position="177"/>
    </location>
</feature>
<reference evidence="3 4" key="1">
    <citation type="journal article" date="2014" name="Am. J. Bot.">
        <title>Genome assembly and annotation for red clover (Trifolium pratense; Fabaceae).</title>
        <authorList>
            <person name="Istvanek J."/>
            <person name="Jaros M."/>
            <person name="Krenek A."/>
            <person name="Repkova J."/>
        </authorList>
    </citation>
    <scope>NUCLEOTIDE SEQUENCE [LARGE SCALE GENOMIC DNA]</scope>
    <source>
        <strain evidence="4">cv. Tatra</strain>
        <tissue evidence="3">Young leaves</tissue>
    </source>
</reference>
<organism evidence="3 4">
    <name type="scientific">Trifolium pratense</name>
    <name type="common">Red clover</name>
    <dbReference type="NCBI Taxonomy" id="57577"/>
    <lineage>
        <taxon>Eukaryota</taxon>
        <taxon>Viridiplantae</taxon>
        <taxon>Streptophyta</taxon>
        <taxon>Embryophyta</taxon>
        <taxon>Tracheophyta</taxon>
        <taxon>Spermatophyta</taxon>
        <taxon>Magnoliopsida</taxon>
        <taxon>eudicotyledons</taxon>
        <taxon>Gunneridae</taxon>
        <taxon>Pentapetalae</taxon>
        <taxon>rosids</taxon>
        <taxon>fabids</taxon>
        <taxon>Fabales</taxon>
        <taxon>Fabaceae</taxon>
        <taxon>Papilionoideae</taxon>
        <taxon>50 kb inversion clade</taxon>
        <taxon>NPAAA clade</taxon>
        <taxon>Hologalegina</taxon>
        <taxon>IRL clade</taxon>
        <taxon>Trifolieae</taxon>
        <taxon>Trifolium</taxon>
    </lineage>
</organism>
<evidence type="ECO:0000259" key="2">
    <source>
        <dbReference type="Pfam" id="PF20167"/>
    </source>
</evidence>
<name>A0A2K3L2B1_TRIPR</name>
<comment type="caution">
    <text evidence="3">The sequence shown here is derived from an EMBL/GenBank/DDBJ whole genome shotgun (WGS) entry which is preliminary data.</text>
</comment>
<feature type="domain" description="Putative plant transposon protein" evidence="2">
    <location>
        <begin position="261"/>
        <end position="405"/>
    </location>
</feature>
<feature type="compositionally biased region" description="Polar residues" evidence="1">
    <location>
        <begin position="132"/>
        <end position="141"/>
    </location>
</feature>
<evidence type="ECO:0000313" key="3">
    <source>
        <dbReference type="EMBL" id="PNX72674.1"/>
    </source>
</evidence>
<proteinExistence type="predicted"/>
<dbReference type="AlphaFoldDB" id="A0A2K3L2B1"/>
<evidence type="ECO:0000256" key="1">
    <source>
        <dbReference type="SAM" id="MobiDB-lite"/>
    </source>
</evidence>
<dbReference type="Pfam" id="PF20167">
    <property type="entry name" value="Transposase_32"/>
    <property type="match status" value="1"/>
</dbReference>
<protein>
    <submittedName>
        <fullName evidence="3">Envelope-like protein</fullName>
    </submittedName>
</protein>
<dbReference type="InterPro" id="IPR046796">
    <property type="entry name" value="Transposase_32_dom"/>
</dbReference>